<proteinExistence type="inferred from homology"/>
<dbReference type="PANTHER" id="PTHR20842:SF0">
    <property type="entry name" value="ALPHA-ASPARTYL DIPEPTIDASE"/>
    <property type="match status" value="1"/>
</dbReference>
<sequence>MYIYMKRNLLLISNSTNPGEAYLGWCQDMIKDFCLRHNVKDVLFIPYAGVSMGYDVYEQKVQKVFNTLGLNLYSIHKENNPIEAVKNAKCIAVGGGNTFHLAYELHRNNLMEEIATVAKEGLPYMGWSAGSNIAGPTLKTTNDMPIIEPKSFNCMNLVPFQINPHYTDFFDPKHGGETRDDRLGEFIKIEPNVWVAGIREATALSLEKGNLKLIGRNNKMKVLKGDREAKEYTLNDDINFLMQ</sequence>
<dbReference type="GO" id="GO:0016805">
    <property type="term" value="F:dipeptidase activity"/>
    <property type="evidence" value="ECO:0007669"/>
    <property type="project" value="UniProtKB-KW"/>
</dbReference>
<dbReference type="PANTHER" id="PTHR20842">
    <property type="entry name" value="PROTEASE S51 ALPHA-ASPARTYL DIPEPTIDASE"/>
    <property type="match status" value="1"/>
</dbReference>
<evidence type="ECO:0000256" key="4">
    <source>
        <dbReference type="ARBA" id="ARBA00022825"/>
    </source>
</evidence>
<dbReference type="CDD" id="cd03146">
    <property type="entry name" value="GAT1_Peptidase_E"/>
    <property type="match status" value="1"/>
</dbReference>
<organism evidence="5">
    <name type="scientific">bioreactor metagenome</name>
    <dbReference type="NCBI Taxonomy" id="1076179"/>
    <lineage>
        <taxon>unclassified sequences</taxon>
        <taxon>metagenomes</taxon>
        <taxon>ecological metagenomes</taxon>
    </lineage>
</organism>
<dbReference type="Pfam" id="PF03575">
    <property type="entry name" value="Peptidase_S51"/>
    <property type="match status" value="1"/>
</dbReference>
<protein>
    <submittedName>
        <fullName evidence="5">Peptidase E</fullName>
        <ecNumber evidence="5">3.4.13.21</ecNumber>
    </submittedName>
</protein>
<dbReference type="GO" id="GO:0008236">
    <property type="term" value="F:serine-type peptidase activity"/>
    <property type="evidence" value="ECO:0007669"/>
    <property type="project" value="UniProtKB-KW"/>
</dbReference>
<evidence type="ECO:0000256" key="1">
    <source>
        <dbReference type="ARBA" id="ARBA00006534"/>
    </source>
</evidence>
<dbReference type="Gene3D" id="3.40.50.880">
    <property type="match status" value="1"/>
</dbReference>
<dbReference type="AlphaFoldDB" id="A0A644TTP4"/>
<dbReference type="SUPFAM" id="SSF52317">
    <property type="entry name" value="Class I glutamine amidotransferase-like"/>
    <property type="match status" value="1"/>
</dbReference>
<gene>
    <name evidence="5" type="primary">pepE_2</name>
    <name evidence="5" type="ORF">SDC9_15760</name>
</gene>
<dbReference type="EC" id="3.4.13.21" evidence="5"/>
<accession>A0A644TTP4</accession>
<keyword evidence="4" id="KW-0720">Serine protease</keyword>
<dbReference type="InterPro" id="IPR005320">
    <property type="entry name" value="Peptidase_S51"/>
</dbReference>
<dbReference type="NCBIfam" id="NF003642">
    <property type="entry name" value="PRK05282.1"/>
    <property type="match status" value="1"/>
</dbReference>
<comment type="similarity">
    <text evidence="1">Belongs to the peptidase S51 family.</text>
</comment>
<dbReference type="EMBL" id="VSSQ01000050">
    <property type="protein sequence ID" value="MPL70009.1"/>
    <property type="molecule type" value="Genomic_DNA"/>
</dbReference>
<name>A0A644TTP4_9ZZZZ</name>
<comment type="caution">
    <text evidence="5">The sequence shown here is derived from an EMBL/GenBank/DDBJ whole genome shotgun (WGS) entry which is preliminary data.</text>
</comment>
<reference evidence="5" key="1">
    <citation type="submission" date="2019-08" db="EMBL/GenBank/DDBJ databases">
        <authorList>
            <person name="Kucharzyk K."/>
            <person name="Murdoch R.W."/>
            <person name="Higgins S."/>
            <person name="Loffler F."/>
        </authorList>
    </citation>
    <scope>NUCLEOTIDE SEQUENCE</scope>
</reference>
<evidence type="ECO:0000256" key="3">
    <source>
        <dbReference type="ARBA" id="ARBA00022801"/>
    </source>
</evidence>
<keyword evidence="2" id="KW-0645">Protease</keyword>
<dbReference type="InterPro" id="IPR029062">
    <property type="entry name" value="Class_I_gatase-like"/>
</dbReference>
<evidence type="ECO:0000313" key="5">
    <source>
        <dbReference type="EMBL" id="MPL70009.1"/>
    </source>
</evidence>
<keyword evidence="3 5" id="KW-0378">Hydrolase</keyword>
<evidence type="ECO:0000256" key="2">
    <source>
        <dbReference type="ARBA" id="ARBA00022670"/>
    </source>
</evidence>
<dbReference type="GO" id="GO:0006508">
    <property type="term" value="P:proteolysis"/>
    <property type="evidence" value="ECO:0007669"/>
    <property type="project" value="UniProtKB-KW"/>
</dbReference>
<keyword evidence="5" id="KW-0224">Dipeptidase</keyword>